<accession>A0A9J7AQE3</accession>
<reference evidence="7" key="1">
    <citation type="submission" date="2022-08" db="EMBL/GenBank/DDBJ databases">
        <title>Nisaea acidiphila sp. nov., isolated from a marine algal debris and emended description of the genus Nisaea Urios et al. 2008.</title>
        <authorList>
            <person name="Kwon K."/>
        </authorList>
    </citation>
    <scope>NUCLEOTIDE SEQUENCE</scope>
    <source>
        <strain evidence="7">MEBiC11861</strain>
    </source>
</reference>
<organism evidence="7 8">
    <name type="scientific">Nisaea acidiphila</name>
    <dbReference type="NCBI Taxonomy" id="1862145"/>
    <lineage>
        <taxon>Bacteria</taxon>
        <taxon>Pseudomonadati</taxon>
        <taxon>Pseudomonadota</taxon>
        <taxon>Alphaproteobacteria</taxon>
        <taxon>Rhodospirillales</taxon>
        <taxon>Thalassobaculaceae</taxon>
        <taxon>Nisaea</taxon>
    </lineage>
</organism>
<dbReference type="EMBL" id="CP102480">
    <property type="protein sequence ID" value="UUX48817.1"/>
    <property type="molecule type" value="Genomic_DNA"/>
</dbReference>
<name>A0A9J7AQE3_9PROT</name>
<evidence type="ECO:0000313" key="7">
    <source>
        <dbReference type="EMBL" id="UUX48817.1"/>
    </source>
</evidence>
<proteinExistence type="inferred from homology"/>
<dbReference type="RefSeq" id="WP_257767319.1">
    <property type="nucleotide sequence ID" value="NZ_CP102480.1"/>
</dbReference>
<comment type="subcellular location">
    <subcellularLocation>
        <location evidence="1">Cell outer membrane</location>
    </subcellularLocation>
</comment>
<evidence type="ECO:0000256" key="6">
    <source>
        <dbReference type="SAM" id="SignalP"/>
    </source>
</evidence>
<keyword evidence="8" id="KW-1185">Reference proteome</keyword>
<evidence type="ECO:0000256" key="2">
    <source>
        <dbReference type="ARBA" id="ARBA00005722"/>
    </source>
</evidence>
<sequence>MRNARLMGLSLALMFLQCMTGGAAAAGEERGGQPPEWQFELGAGAFFQPDYEGSDDYEVSPVPFVEIAWRDRVRLTTRGGPGLYIDAVRYGDLTLTGGLAYEGGRDEDDNDALKGLGDLEVGAVAKLDLGYEFGPIDLGLGLSRDLGGDREGTSLRLEAEYGRAFLDGRLMLSAAPYLTWADDSYMSNSFGISAAQSAASPLGLAEHDADAALKDAGVGLTMMYRLTDNVMLLGLAGYSRLLGDAADSPIVADHGSADQFSVGAGLVYRW</sequence>
<dbReference type="AlphaFoldDB" id="A0A9J7AQE3"/>
<dbReference type="KEGG" id="naci:NUH88_15560"/>
<evidence type="ECO:0000256" key="1">
    <source>
        <dbReference type="ARBA" id="ARBA00004442"/>
    </source>
</evidence>
<gene>
    <name evidence="7" type="ORF">NUH88_15560</name>
</gene>
<evidence type="ECO:0000256" key="5">
    <source>
        <dbReference type="ARBA" id="ARBA00023237"/>
    </source>
</evidence>
<evidence type="ECO:0000313" key="8">
    <source>
        <dbReference type="Proteomes" id="UP001060336"/>
    </source>
</evidence>
<dbReference type="PANTHER" id="PTHR38776:SF1">
    <property type="entry name" value="MLTA-INTERACTING PROTEIN-RELATED"/>
    <property type="match status" value="1"/>
</dbReference>
<protein>
    <submittedName>
        <fullName evidence="7">MipA/OmpV family protein</fullName>
    </submittedName>
</protein>
<dbReference type="Proteomes" id="UP001060336">
    <property type="component" value="Chromosome"/>
</dbReference>
<dbReference type="InterPro" id="IPR010583">
    <property type="entry name" value="MipA"/>
</dbReference>
<evidence type="ECO:0000256" key="4">
    <source>
        <dbReference type="ARBA" id="ARBA00023136"/>
    </source>
</evidence>
<evidence type="ECO:0000256" key="3">
    <source>
        <dbReference type="ARBA" id="ARBA00022729"/>
    </source>
</evidence>
<dbReference type="SUPFAM" id="SSF56935">
    <property type="entry name" value="Porins"/>
    <property type="match status" value="1"/>
</dbReference>
<dbReference type="Pfam" id="PF06629">
    <property type="entry name" value="MipA"/>
    <property type="match status" value="1"/>
</dbReference>
<keyword evidence="3 6" id="KW-0732">Signal</keyword>
<dbReference type="PANTHER" id="PTHR38776">
    <property type="entry name" value="MLTA-INTERACTING PROTEIN-RELATED"/>
    <property type="match status" value="1"/>
</dbReference>
<keyword evidence="5" id="KW-0998">Cell outer membrane</keyword>
<comment type="similarity">
    <text evidence="2">Belongs to the MipA/OmpV family.</text>
</comment>
<feature type="signal peptide" evidence="6">
    <location>
        <begin position="1"/>
        <end position="25"/>
    </location>
</feature>
<dbReference type="GO" id="GO:0009279">
    <property type="term" value="C:cell outer membrane"/>
    <property type="evidence" value="ECO:0007669"/>
    <property type="project" value="UniProtKB-SubCell"/>
</dbReference>
<feature type="chain" id="PRO_5039902707" evidence="6">
    <location>
        <begin position="26"/>
        <end position="270"/>
    </location>
</feature>
<keyword evidence="4" id="KW-0472">Membrane</keyword>